<keyword evidence="2" id="KW-0812">Transmembrane</keyword>
<feature type="compositionally biased region" description="Basic and acidic residues" evidence="1">
    <location>
        <begin position="1413"/>
        <end position="1423"/>
    </location>
</feature>
<feature type="signal peptide" evidence="3">
    <location>
        <begin position="1"/>
        <end position="27"/>
    </location>
</feature>
<keyword evidence="2" id="KW-0472">Membrane</keyword>
<evidence type="ECO:0000256" key="1">
    <source>
        <dbReference type="SAM" id="MobiDB-lite"/>
    </source>
</evidence>
<dbReference type="RefSeq" id="XP_066930580.1">
    <property type="nucleotide sequence ID" value="XM_067074479.1"/>
</dbReference>
<evidence type="ECO:0000256" key="2">
    <source>
        <dbReference type="SAM" id="Phobius"/>
    </source>
</evidence>
<keyword evidence="3" id="KW-0732">Signal</keyword>
<organism evidence="4 5">
    <name type="scientific">Clytia hemisphaerica</name>
    <dbReference type="NCBI Taxonomy" id="252671"/>
    <lineage>
        <taxon>Eukaryota</taxon>
        <taxon>Metazoa</taxon>
        <taxon>Cnidaria</taxon>
        <taxon>Hydrozoa</taxon>
        <taxon>Hydroidolina</taxon>
        <taxon>Leptothecata</taxon>
        <taxon>Obeliida</taxon>
        <taxon>Clytiidae</taxon>
        <taxon>Clytia</taxon>
    </lineage>
</organism>
<reference evidence="4" key="1">
    <citation type="submission" date="2021-01" db="UniProtKB">
        <authorList>
            <consortium name="EnsemblMetazoa"/>
        </authorList>
    </citation>
    <scope>IDENTIFICATION</scope>
</reference>
<evidence type="ECO:0000313" key="4">
    <source>
        <dbReference type="EnsemblMetazoa" id="CLYHEMP012222.1"/>
    </source>
</evidence>
<keyword evidence="5" id="KW-1185">Reference proteome</keyword>
<feature type="transmembrane region" description="Helical" evidence="2">
    <location>
        <begin position="569"/>
        <end position="594"/>
    </location>
</feature>
<sequence>MPPIFPTKKMMLFWLLMLLNVIGTAQCQNTCNNGNEHSLMNISTVYTKDNLIGSYDNLLHQIRKEFFIDQIEVPSTNNLLYFNITIEPCRNESSTLKINCTNCVLKIINGINIDETTFRKDVLGKELVTVSFVISNQLNNNVIFDITLQENGTRLLKKNLSKIVCYPNDAAAGSFFTLTGEPATNLVSGDTISISINTSSYHNELFLVLPISNQEFNYTTSSTTCKQVLTTKLKDINVFSLEVNNNNKCIVDIIILNIKPATTIYAHWYPVSNQTKCLSSNKNLLQLDSKPVQIYYNTSRETNDLLAGEAFFLTVNLEFPKTEVNALTINISFIGDELLDMNIASLTYINAVFENDHMTSVITNQSSNGIALVIPSYISSAPSNITIDLEMQIIDDAFQASGRSGAVSIQCLSSIKSFRVQSIGPILKPALTLEKKAEVFGEKRNYLRTELVLKHQTNSSDIAFNVGIYDGFPGMQLVSVHQSQEEVVTYTDFLINFKINAFGVQEESTFVYITKFSSLWEPSESRTYNNTELIWTSGQVNSPIYKKVNNGAICLHQNVKEEQNVVFNYGYLILAVVLGIFFGIVIAFIIIHLLKKLPQFRNYVLHTDEVDENEEENAKQSTRRTKSKLPDYYLLFDPQDTEEVVEKTWKEKLNEKFSNGRMNKKEDVEKDQKLLTNLLKEDHQSLLKEMDEKKDTLWTKLCFDLDLAVSSKFTMLASIRQSFSQHIMQYFIKVWSSVIQRKLKEIDTDKTKHDDKMISPRLSDKDLQNYHESNDGKLLKDLLDEGIQIFNDGMQKILKQPQFPSKTSEEEKEKKMAEFEERQKDLRLELMQEFTSIFEGLLNMLFSLKCSELMENHRVQSLCCSFVPLKSSVPVLVHFIQQKFTSDIFKIRRKGEISQNLQVEVEKVLKSELFDFHHYLATSLLNLVERDEKTVFTAFLNKVKFWEESNKQRNAQTLEEQWVATDFERHFEYINELNHLSDELQTEMQPTFVVFINYMNSMFDIFLNRVVQKIEHFQESDDVDDEVQSMGSFYGNGGMQLQQTSSTNKNASLAEIFHSMETTVHNFINLFVKEIDQLNGQIKEEETLLEEYFDGQLLKEKKNIIQLKIDSHLYFKSSIQVKSSMLHEASKEIITEAVQTFLESILDRFQNNSIRVPEKTEGETDSRQENLKHMKLSQQLQTIFAHTTEKIANMYKMAKTKQQEGEFGNEVNSLKHDEVYHVENDYAEKGVILKITLQYLKEIFSNHPVEEMENAELQTACHQFSKEVKTIFNKSNTNEEEQKQELDEKDFEEQLSSYISHCNVFNPSYKPISHSEEVFMFDVQEMTQHSLRLIERDRNMKNLIRDMDFIIEKNFQLLAELCKYDVLDENKAMDLFKDLSFHLKTQEEVNRVSEVILGKKFSLTDLYRYSTTKNEETSTRNDQPDPPLKRRKSKKKKKTTSEA</sequence>
<protein>
    <submittedName>
        <fullName evidence="4">Uncharacterized protein</fullName>
    </submittedName>
</protein>
<evidence type="ECO:0000313" key="5">
    <source>
        <dbReference type="Proteomes" id="UP000594262"/>
    </source>
</evidence>
<accession>A0A7M5VF33</accession>
<dbReference type="EnsemblMetazoa" id="CLYHEMT012222.1">
    <property type="protein sequence ID" value="CLYHEMP012222.1"/>
    <property type="gene ID" value="CLYHEMG012222"/>
</dbReference>
<feature type="region of interest" description="Disordered" evidence="1">
    <location>
        <begin position="1412"/>
        <end position="1443"/>
    </location>
</feature>
<dbReference type="Proteomes" id="UP000594262">
    <property type="component" value="Unplaced"/>
</dbReference>
<dbReference type="GeneID" id="136818122"/>
<feature type="chain" id="PRO_5029616294" evidence="3">
    <location>
        <begin position="28"/>
        <end position="1443"/>
    </location>
</feature>
<name>A0A7M5VF33_9CNID</name>
<proteinExistence type="predicted"/>
<evidence type="ECO:0000256" key="3">
    <source>
        <dbReference type="SAM" id="SignalP"/>
    </source>
</evidence>
<keyword evidence="2" id="KW-1133">Transmembrane helix</keyword>
<feature type="compositionally biased region" description="Basic residues" evidence="1">
    <location>
        <begin position="1429"/>
        <end position="1443"/>
    </location>
</feature>